<evidence type="ECO:0000256" key="4">
    <source>
        <dbReference type="RuleBase" id="RU366026"/>
    </source>
</evidence>
<protein>
    <recommendedName>
        <fullName evidence="4">Corrinoid adenosyltransferase</fullName>
        <ecNumber evidence="4">2.5.1.17</ecNumber>
    </recommendedName>
    <alternativeName>
        <fullName evidence="4">Cob(II)alamin adenosyltransferase</fullName>
    </alternativeName>
    <alternativeName>
        <fullName evidence="4">Cob(II)yrinic acid a,c-diamide adenosyltransferase</fullName>
    </alternativeName>
    <alternativeName>
        <fullName evidence="4">Cobinamide/cobalamin adenosyltransferase</fullName>
    </alternativeName>
</protein>
<dbReference type="GO" id="GO:0005524">
    <property type="term" value="F:ATP binding"/>
    <property type="evidence" value="ECO:0007669"/>
    <property type="project" value="UniProtKB-UniRule"/>
</dbReference>
<dbReference type="EMBL" id="MFZO01000039">
    <property type="protein sequence ID" value="OGK24076.1"/>
    <property type="molecule type" value="Genomic_DNA"/>
</dbReference>
<gene>
    <name evidence="6" type="ORF">A3C25_05185</name>
</gene>
<comment type="pathway">
    <text evidence="4">Cofactor biosynthesis; adenosylcobalamin biosynthesis; adenosylcobalamin from cob(II)yrinate a,c-diamide: step 2/7.</text>
</comment>
<dbReference type="InterPro" id="IPR036451">
    <property type="entry name" value="CblAdoTrfase-like_sf"/>
</dbReference>
<keyword evidence="4" id="KW-0169">Cobalamin biosynthesis</keyword>
<dbReference type="InterPro" id="IPR016030">
    <property type="entry name" value="CblAdoTrfase-like"/>
</dbReference>
<dbReference type="AlphaFoldDB" id="A0A1F7GZW4"/>
<dbReference type="PANTHER" id="PTHR12213:SF0">
    <property type="entry name" value="CORRINOID ADENOSYLTRANSFERASE MMAB"/>
    <property type="match status" value="1"/>
</dbReference>
<dbReference type="UniPathway" id="UPA00148">
    <property type="reaction ID" value="UER00233"/>
</dbReference>
<proteinExistence type="inferred from homology"/>
<comment type="catalytic activity">
    <reaction evidence="4">
        <text>2 cob(II)alamin + reduced [electron-transfer flavoprotein] + 2 ATP = 2 adenosylcob(III)alamin + 2 triphosphate + oxidized [electron-transfer flavoprotein] + 3 H(+)</text>
        <dbReference type="Rhea" id="RHEA:28671"/>
        <dbReference type="Rhea" id="RHEA-COMP:10685"/>
        <dbReference type="Rhea" id="RHEA-COMP:10686"/>
        <dbReference type="ChEBI" id="CHEBI:15378"/>
        <dbReference type="ChEBI" id="CHEBI:16304"/>
        <dbReference type="ChEBI" id="CHEBI:18036"/>
        <dbReference type="ChEBI" id="CHEBI:18408"/>
        <dbReference type="ChEBI" id="CHEBI:30616"/>
        <dbReference type="ChEBI" id="CHEBI:57692"/>
        <dbReference type="ChEBI" id="CHEBI:58307"/>
        <dbReference type="EC" id="2.5.1.17"/>
    </reaction>
</comment>
<comment type="caution">
    <text evidence="6">The sequence shown here is derived from an EMBL/GenBank/DDBJ whole genome shotgun (WGS) entry which is preliminary data.</text>
</comment>
<organism evidence="6 7">
    <name type="scientific">Candidatus Roizmanbacteria bacterium RIFCSPHIGHO2_02_FULL_38_11</name>
    <dbReference type="NCBI Taxonomy" id="1802039"/>
    <lineage>
        <taxon>Bacteria</taxon>
        <taxon>Candidatus Roizmaniibacteriota</taxon>
    </lineage>
</organism>
<dbReference type="Gene3D" id="1.20.1200.10">
    <property type="entry name" value="Cobalamin adenosyltransferase-like"/>
    <property type="match status" value="1"/>
</dbReference>
<dbReference type="Pfam" id="PF01923">
    <property type="entry name" value="Cob_adeno_trans"/>
    <property type="match status" value="1"/>
</dbReference>
<comment type="catalytic activity">
    <reaction evidence="4">
        <text>2 cob(II)yrinate a,c diamide + reduced [electron-transfer flavoprotein] + 2 ATP = 2 adenosylcob(III)yrinate a,c-diamide + 2 triphosphate + oxidized [electron-transfer flavoprotein] + 3 H(+)</text>
        <dbReference type="Rhea" id="RHEA:11528"/>
        <dbReference type="Rhea" id="RHEA-COMP:10685"/>
        <dbReference type="Rhea" id="RHEA-COMP:10686"/>
        <dbReference type="ChEBI" id="CHEBI:15378"/>
        <dbReference type="ChEBI" id="CHEBI:18036"/>
        <dbReference type="ChEBI" id="CHEBI:30616"/>
        <dbReference type="ChEBI" id="CHEBI:57692"/>
        <dbReference type="ChEBI" id="CHEBI:58307"/>
        <dbReference type="ChEBI" id="CHEBI:58503"/>
        <dbReference type="ChEBI" id="CHEBI:58537"/>
        <dbReference type="EC" id="2.5.1.17"/>
    </reaction>
</comment>
<dbReference type="PANTHER" id="PTHR12213">
    <property type="entry name" value="CORRINOID ADENOSYLTRANSFERASE"/>
    <property type="match status" value="1"/>
</dbReference>
<evidence type="ECO:0000313" key="7">
    <source>
        <dbReference type="Proteomes" id="UP000177913"/>
    </source>
</evidence>
<evidence type="ECO:0000256" key="1">
    <source>
        <dbReference type="ARBA" id="ARBA00022679"/>
    </source>
</evidence>
<feature type="domain" description="Cobalamin adenosyltransferase-like" evidence="5">
    <location>
        <begin position="3"/>
        <end position="164"/>
    </location>
</feature>
<name>A0A1F7GZW4_9BACT</name>
<dbReference type="Proteomes" id="UP000177913">
    <property type="component" value="Unassembled WGS sequence"/>
</dbReference>
<keyword evidence="3 4" id="KW-0067">ATP-binding</keyword>
<dbReference type="InterPro" id="IPR029499">
    <property type="entry name" value="PduO-typ"/>
</dbReference>
<comment type="similarity">
    <text evidence="4">Belongs to the Cob(I)alamin adenosyltransferase family.</text>
</comment>
<reference evidence="6 7" key="1">
    <citation type="journal article" date="2016" name="Nat. Commun.">
        <title>Thousands of microbial genomes shed light on interconnected biogeochemical processes in an aquifer system.</title>
        <authorList>
            <person name="Anantharaman K."/>
            <person name="Brown C.T."/>
            <person name="Hug L.A."/>
            <person name="Sharon I."/>
            <person name="Castelle C.J."/>
            <person name="Probst A.J."/>
            <person name="Thomas B.C."/>
            <person name="Singh A."/>
            <person name="Wilkins M.J."/>
            <person name="Karaoz U."/>
            <person name="Brodie E.L."/>
            <person name="Williams K.H."/>
            <person name="Hubbard S.S."/>
            <person name="Banfield J.F."/>
        </authorList>
    </citation>
    <scope>NUCLEOTIDE SEQUENCE [LARGE SCALE GENOMIC DNA]</scope>
</reference>
<evidence type="ECO:0000313" key="6">
    <source>
        <dbReference type="EMBL" id="OGK24076.1"/>
    </source>
</evidence>
<accession>A0A1F7GZW4</accession>
<evidence type="ECO:0000256" key="3">
    <source>
        <dbReference type="ARBA" id="ARBA00022840"/>
    </source>
</evidence>
<dbReference type="EC" id="2.5.1.17" evidence="4"/>
<keyword evidence="1 4" id="KW-0808">Transferase</keyword>
<evidence type="ECO:0000259" key="5">
    <source>
        <dbReference type="Pfam" id="PF01923"/>
    </source>
</evidence>
<dbReference type="GO" id="GO:0009236">
    <property type="term" value="P:cobalamin biosynthetic process"/>
    <property type="evidence" value="ECO:0007669"/>
    <property type="project" value="UniProtKB-UniRule"/>
</dbReference>
<dbReference type="NCBIfam" id="TIGR00636">
    <property type="entry name" value="PduO_Nterm"/>
    <property type="match status" value="1"/>
</dbReference>
<keyword evidence="2 4" id="KW-0547">Nucleotide-binding</keyword>
<evidence type="ECO:0000256" key="2">
    <source>
        <dbReference type="ARBA" id="ARBA00022741"/>
    </source>
</evidence>
<dbReference type="SUPFAM" id="SSF89028">
    <property type="entry name" value="Cobalamin adenosyltransferase-like"/>
    <property type="match status" value="1"/>
</dbReference>
<sequence>MSIYTRTGDRGKTSLYGGKRVSKSYLQIDAYGSVDELTSYLGLVQAKVKSQKSKVYLIEIQKDLYKIMAHLAGAKVDLRFLDSRVKKFEKKIDEIEKKLPKLSRFILPGGTELSAWFHVLRVVCRRTERNVVRFFEQSTISNQQLTILKYLNRLSDLFFILARWQNKGKDLMT</sequence>
<dbReference type="GO" id="GO:0008817">
    <property type="term" value="F:corrinoid adenosyltransferase activity"/>
    <property type="evidence" value="ECO:0007669"/>
    <property type="project" value="UniProtKB-UniRule"/>
</dbReference>